<feature type="region of interest" description="Disordered" evidence="1">
    <location>
        <begin position="1"/>
        <end position="32"/>
    </location>
</feature>
<keyword evidence="2" id="KW-1133">Transmembrane helix</keyword>
<evidence type="ECO:0000313" key="3">
    <source>
        <dbReference type="EMBL" id="KIK21275.1"/>
    </source>
</evidence>
<evidence type="ECO:0000313" key="4">
    <source>
        <dbReference type="Proteomes" id="UP000054018"/>
    </source>
</evidence>
<keyword evidence="4" id="KW-1185">Reference proteome</keyword>
<protein>
    <submittedName>
        <fullName evidence="3">Uncharacterized protein</fullName>
    </submittedName>
</protein>
<dbReference type="EMBL" id="KN833753">
    <property type="protein sequence ID" value="KIK21275.1"/>
    <property type="molecule type" value="Genomic_DNA"/>
</dbReference>
<gene>
    <name evidence="3" type="ORF">PISMIDRAFT_681504</name>
</gene>
<reference evidence="3 4" key="1">
    <citation type="submission" date="2014-04" db="EMBL/GenBank/DDBJ databases">
        <authorList>
            <consortium name="DOE Joint Genome Institute"/>
            <person name="Kuo A."/>
            <person name="Kohler A."/>
            <person name="Costa M.D."/>
            <person name="Nagy L.G."/>
            <person name="Floudas D."/>
            <person name="Copeland A."/>
            <person name="Barry K.W."/>
            <person name="Cichocki N."/>
            <person name="Veneault-Fourrey C."/>
            <person name="LaButti K."/>
            <person name="Lindquist E.A."/>
            <person name="Lipzen A."/>
            <person name="Lundell T."/>
            <person name="Morin E."/>
            <person name="Murat C."/>
            <person name="Sun H."/>
            <person name="Tunlid A."/>
            <person name="Henrissat B."/>
            <person name="Grigoriev I.V."/>
            <person name="Hibbett D.S."/>
            <person name="Martin F."/>
            <person name="Nordberg H.P."/>
            <person name="Cantor M.N."/>
            <person name="Hua S.X."/>
        </authorList>
    </citation>
    <scope>NUCLEOTIDE SEQUENCE [LARGE SCALE GENOMIC DNA]</scope>
    <source>
        <strain evidence="3 4">441</strain>
    </source>
</reference>
<dbReference type="HOGENOM" id="CLU_089041_0_0_1"/>
<reference evidence="4" key="2">
    <citation type="submission" date="2015-01" db="EMBL/GenBank/DDBJ databases">
        <title>Evolutionary Origins and Diversification of the Mycorrhizal Mutualists.</title>
        <authorList>
            <consortium name="DOE Joint Genome Institute"/>
            <consortium name="Mycorrhizal Genomics Consortium"/>
            <person name="Kohler A."/>
            <person name="Kuo A."/>
            <person name="Nagy L.G."/>
            <person name="Floudas D."/>
            <person name="Copeland A."/>
            <person name="Barry K.W."/>
            <person name="Cichocki N."/>
            <person name="Veneault-Fourrey C."/>
            <person name="LaButti K."/>
            <person name="Lindquist E.A."/>
            <person name="Lipzen A."/>
            <person name="Lundell T."/>
            <person name="Morin E."/>
            <person name="Murat C."/>
            <person name="Riley R."/>
            <person name="Ohm R."/>
            <person name="Sun H."/>
            <person name="Tunlid A."/>
            <person name="Henrissat B."/>
            <person name="Grigoriev I.V."/>
            <person name="Hibbett D.S."/>
            <person name="Martin F."/>
        </authorList>
    </citation>
    <scope>NUCLEOTIDE SEQUENCE [LARGE SCALE GENOMIC DNA]</scope>
    <source>
        <strain evidence="4">441</strain>
    </source>
</reference>
<evidence type="ECO:0000256" key="1">
    <source>
        <dbReference type="SAM" id="MobiDB-lite"/>
    </source>
</evidence>
<dbReference type="AlphaFoldDB" id="A0A0C9Y991"/>
<keyword evidence="2" id="KW-0472">Membrane</keyword>
<dbReference type="OrthoDB" id="3266547at2759"/>
<feature type="non-terminal residue" evidence="3">
    <location>
        <position position="1"/>
    </location>
</feature>
<accession>A0A0C9Y991</accession>
<feature type="compositionally biased region" description="Low complexity" evidence="1">
    <location>
        <begin position="10"/>
        <end position="32"/>
    </location>
</feature>
<evidence type="ECO:0000256" key="2">
    <source>
        <dbReference type="SAM" id="Phobius"/>
    </source>
</evidence>
<feature type="region of interest" description="Disordered" evidence="1">
    <location>
        <begin position="150"/>
        <end position="173"/>
    </location>
</feature>
<proteinExistence type="predicted"/>
<feature type="transmembrane region" description="Helical" evidence="2">
    <location>
        <begin position="38"/>
        <end position="60"/>
    </location>
</feature>
<keyword evidence="2" id="KW-0812">Transmembrane</keyword>
<dbReference type="Proteomes" id="UP000054018">
    <property type="component" value="Unassembled WGS sequence"/>
</dbReference>
<sequence length="173" mass="19009">MSSPTSFAGSPSAVTSASSSTDSATSTSTPSLGDSSTLLFVFLISVLSLFSAFLTCGIVWHRLVARRRMIESMSQSGSSPSVEKAEKPEFWDVNMMPSRELPRWSDTKPLAAKVERGILLDVPSPQSVPHTWQQRLMGHTPRDILYIFRRPPTPPSRRVSTSTLKAAWPQDNS</sequence>
<name>A0A0C9Y991_9AGAM</name>
<organism evidence="3 4">
    <name type="scientific">Pisolithus microcarpus 441</name>
    <dbReference type="NCBI Taxonomy" id="765257"/>
    <lineage>
        <taxon>Eukaryota</taxon>
        <taxon>Fungi</taxon>
        <taxon>Dikarya</taxon>
        <taxon>Basidiomycota</taxon>
        <taxon>Agaricomycotina</taxon>
        <taxon>Agaricomycetes</taxon>
        <taxon>Agaricomycetidae</taxon>
        <taxon>Boletales</taxon>
        <taxon>Sclerodermatineae</taxon>
        <taxon>Pisolithaceae</taxon>
        <taxon>Pisolithus</taxon>
    </lineage>
</organism>